<evidence type="ECO:0000313" key="3">
    <source>
        <dbReference type="Proteomes" id="UP000429229"/>
    </source>
</evidence>
<dbReference type="Proteomes" id="UP000429229">
    <property type="component" value="Unassembled WGS sequence"/>
</dbReference>
<dbReference type="AlphaFoldDB" id="A0A6I4U564"/>
<feature type="transmembrane region" description="Helical" evidence="1">
    <location>
        <begin position="28"/>
        <end position="47"/>
    </location>
</feature>
<dbReference type="EMBL" id="WTYR01000001">
    <property type="protein sequence ID" value="MXP11128.1"/>
    <property type="molecule type" value="Genomic_DNA"/>
</dbReference>
<evidence type="ECO:0000313" key="2">
    <source>
        <dbReference type="EMBL" id="MXP11128.1"/>
    </source>
</evidence>
<proteinExistence type="predicted"/>
<name>A0A6I4U564_9SPHN</name>
<keyword evidence="1" id="KW-1133">Transmembrane helix</keyword>
<protein>
    <submittedName>
        <fullName evidence="2">GlsB/YeaQ/YmgE family stress response membrane protein</fullName>
    </submittedName>
</protein>
<gene>
    <name evidence="2" type="ORF">GRI68_13145</name>
</gene>
<keyword evidence="1" id="KW-0812">Transmembrane</keyword>
<dbReference type="RefSeq" id="WP_160617691.1">
    <property type="nucleotide sequence ID" value="NZ_WTYR01000001.1"/>
</dbReference>
<comment type="caution">
    <text evidence="2">The sequence shown here is derived from an EMBL/GenBank/DDBJ whole genome shotgun (WGS) entry which is preliminary data.</text>
</comment>
<keyword evidence="1" id="KW-0472">Membrane</keyword>
<reference evidence="2 3" key="1">
    <citation type="submission" date="2019-12" db="EMBL/GenBank/DDBJ databases">
        <title>Genomic-based taxomic classification of the family Erythrobacteraceae.</title>
        <authorList>
            <person name="Xu L."/>
        </authorList>
    </citation>
    <scope>NUCLEOTIDE SEQUENCE [LARGE SCALE GENOMIC DNA]</scope>
    <source>
        <strain evidence="2 3">LMG 29519</strain>
    </source>
</reference>
<feature type="transmembrane region" description="Helical" evidence="1">
    <location>
        <begin position="59"/>
        <end position="77"/>
    </location>
</feature>
<dbReference type="OrthoDB" id="9342801at2"/>
<accession>A0A6I4U564</accession>
<organism evidence="2 3">
    <name type="scientific">Alteriqipengyuania halimionae</name>
    <dbReference type="NCBI Taxonomy" id="1926630"/>
    <lineage>
        <taxon>Bacteria</taxon>
        <taxon>Pseudomonadati</taxon>
        <taxon>Pseudomonadota</taxon>
        <taxon>Alphaproteobacteria</taxon>
        <taxon>Sphingomonadales</taxon>
        <taxon>Erythrobacteraceae</taxon>
        <taxon>Alteriqipengyuania</taxon>
    </lineage>
</organism>
<keyword evidence="3" id="KW-1185">Reference proteome</keyword>
<sequence>MLNILAAILTGLIVGILARFFYPGAVDMGLLQTILLGIAGSLVAGLVTHRGAPGFHSAGFFASILGGMVLIFIGTVLF</sequence>
<evidence type="ECO:0000256" key="1">
    <source>
        <dbReference type="SAM" id="Phobius"/>
    </source>
</evidence>